<feature type="region of interest" description="Disordered" evidence="5">
    <location>
        <begin position="913"/>
        <end position="955"/>
    </location>
</feature>
<dbReference type="SUPFAM" id="SSF117281">
    <property type="entry name" value="Kelch motif"/>
    <property type="match status" value="1"/>
</dbReference>
<keyword evidence="2 6" id="KW-0812">Transmembrane</keyword>
<dbReference type="PANTHER" id="PTHR15549:SF30">
    <property type="entry name" value="MID2 DOMAIN-CONTAINING PROTEIN"/>
    <property type="match status" value="1"/>
</dbReference>
<feature type="region of interest" description="Disordered" evidence="5">
    <location>
        <begin position="669"/>
        <end position="748"/>
    </location>
</feature>
<feature type="region of interest" description="Disordered" evidence="5">
    <location>
        <begin position="413"/>
        <end position="453"/>
    </location>
</feature>
<dbReference type="InterPro" id="IPR051694">
    <property type="entry name" value="Immunoregulatory_rcpt-like"/>
</dbReference>
<dbReference type="Proteomes" id="UP001316803">
    <property type="component" value="Unassembled WGS sequence"/>
</dbReference>
<evidence type="ECO:0000256" key="4">
    <source>
        <dbReference type="ARBA" id="ARBA00023136"/>
    </source>
</evidence>
<keyword evidence="3 6" id="KW-1133">Transmembrane helix</keyword>
<dbReference type="Gene3D" id="2.120.10.80">
    <property type="entry name" value="Kelch-type beta propeller"/>
    <property type="match status" value="1"/>
</dbReference>
<dbReference type="GO" id="GO:0016020">
    <property type="term" value="C:membrane"/>
    <property type="evidence" value="ECO:0007669"/>
    <property type="project" value="UniProtKB-SubCell"/>
</dbReference>
<dbReference type="InterPro" id="IPR015915">
    <property type="entry name" value="Kelch-typ_b-propeller"/>
</dbReference>
<organism evidence="7 8">
    <name type="scientific">Knufia fluminis</name>
    <dbReference type="NCBI Taxonomy" id="191047"/>
    <lineage>
        <taxon>Eukaryota</taxon>
        <taxon>Fungi</taxon>
        <taxon>Dikarya</taxon>
        <taxon>Ascomycota</taxon>
        <taxon>Pezizomycotina</taxon>
        <taxon>Eurotiomycetes</taxon>
        <taxon>Chaetothyriomycetidae</taxon>
        <taxon>Chaetothyriales</taxon>
        <taxon>Trichomeriaceae</taxon>
        <taxon>Knufia</taxon>
    </lineage>
</organism>
<feature type="compositionally biased region" description="Basic and acidic residues" evidence="5">
    <location>
        <begin position="413"/>
        <end position="432"/>
    </location>
</feature>
<name>A0AAN8EN41_9EURO</name>
<sequence length="955" mass="101688">MASPEPPVALKDHCSIIYDNTLYVYSPDAFQILPLKENATWAQEENGVSVTGAVCAKGGVDGDSANPALYVVGGVTNASTPDYSGIQRYSIRNKAWEIINPVSRVTANRINHGATYLNASSAILVYGGSQNGDTGYSTETFLMLMYPPYRIQAYPSIAPPVKQPFLLPWTEDKALMVGGGNGNQQAFTFHPDPGWVNLGVTLPVVLPDPSTAQVNLQWMADGTRVLQTYYTNESPNRVVRNVLTNPGFVPAPYGQTIGDATTGGPSRLFRRQLIRGDYPTYNSTNVPEEQRTGASLASNSELVAIVGGDSNSTVSVFNSTANSWVDPKALFGDTQKPLTTSSSTAATPTASQTRAASSAASSTAAASSGDGQSNGLAILGGVLGGICGFAAILIIALLWLRSIKRRKAAEAAAQKKENDSLFPDDKPRHIAQDSDGGLKPLSHQAQPMGRSPVPSAVINDRDSLAMFSGKLNEKNFEAGGQTRGASNLNPVHGANNSIGGGFFKSNNKTPMSISKPMQPDLGDYQETPNVDLGKATPSAAPILPPVAAVAPSQQKADQRKTDEGWAKYFQADKEEKKEPENKHAVPFEDDPRRSGSRPNTAKGSGAGFWPGSGVPSSNRSTKLPLRDSAGNTLNHATVATASPSLAVGHSDLQARSMSVAAPVEAKISSADSISTDHSSDDGYEDDDIDAYSDSQGSYQNNTWNPIGNTWSGPSQRPLRPPSVRVGATAFPPPTGYSDQTTNTSGSGGSSIPAFPMPAAGVGRADATDQYIGTSTVQPPPRNSYVPPSAYAHARKSSNTFYHGGPPVHDYFGPPATATSQGSGKLPDSTDMSWLNLGRFSKVLYQFLLDDVARKQIKPEQLKKMQKGEEVDYIEDRQGNTNIKNKSHLIRTLSSKTPSAKTDNIRMHNMARTLRNDEEEGRSSPIGHAYEPTTFGATIEREPTSATSTDSKRLTM</sequence>
<comment type="caution">
    <text evidence="7">The sequence shown here is derived from an EMBL/GenBank/DDBJ whole genome shotgun (WGS) entry which is preliminary data.</text>
</comment>
<comment type="subcellular location">
    <subcellularLocation>
        <location evidence="1">Membrane</location>
        <topology evidence="1">Single-pass membrane protein</topology>
    </subcellularLocation>
</comment>
<keyword evidence="4 6" id="KW-0472">Membrane</keyword>
<feature type="compositionally biased region" description="Basic and acidic residues" evidence="5">
    <location>
        <begin position="571"/>
        <end position="593"/>
    </location>
</feature>
<evidence type="ECO:0000256" key="3">
    <source>
        <dbReference type="ARBA" id="ARBA00022989"/>
    </source>
</evidence>
<dbReference type="AlphaFoldDB" id="A0AAN8EN41"/>
<feature type="compositionally biased region" description="Low complexity" evidence="5">
    <location>
        <begin position="339"/>
        <end position="355"/>
    </location>
</feature>
<proteinExistence type="predicted"/>
<feature type="compositionally biased region" description="Polar residues" evidence="5">
    <location>
        <begin position="695"/>
        <end position="714"/>
    </location>
</feature>
<feature type="region of interest" description="Disordered" evidence="5">
    <location>
        <begin position="571"/>
        <end position="629"/>
    </location>
</feature>
<feature type="transmembrane region" description="Helical" evidence="6">
    <location>
        <begin position="376"/>
        <end position="400"/>
    </location>
</feature>
<accession>A0AAN8EN41</accession>
<dbReference type="GO" id="GO:0071944">
    <property type="term" value="C:cell periphery"/>
    <property type="evidence" value="ECO:0007669"/>
    <property type="project" value="UniProtKB-ARBA"/>
</dbReference>
<evidence type="ECO:0000256" key="6">
    <source>
        <dbReference type="SAM" id="Phobius"/>
    </source>
</evidence>
<evidence type="ECO:0000313" key="7">
    <source>
        <dbReference type="EMBL" id="KAK5958878.1"/>
    </source>
</evidence>
<keyword evidence="8" id="KW-1185">Reference proteome</keyword>
<feature type="region of interest" description="Disordered" evidence="5">
    <location>
        <begin position="517"/>
        <end position="539"/>
    </location>
</feature>
<evidence type="ECO:0000256" key="1">
    <source>
        <dbReference type="ARBA" id="ARBA00004167"/>
    </source>
</evidence>
<evidence type="ECO:0000256" key="5">
    <source>
        <dbReference type="SAM" id="MobiDB-lite"/>
    </source>
</evidence>
<feature type="compositionally biased region" description="Acidic residues" evidence="5">
    <location>
        <begin position="681"/>
        <end position="690"/>
    </location>
</feature>
<dbReference type="PANTHER" id="PTHR15549">
    <property type="entry name" value="PAIRED IMMUNOGLOBULIN-LIKE TYPE 2 RECEPTOR"/>
    <property type="match status" value="1"/>
</dbReference>
<dbReference type="EMBL" id="JAKLMC020000001">
    <property type="protein sequence ID" value="KAK5958878.1"/>
    <property type="molecule type" value="Genomic_DNA"/>
</dbReference>
<reference evidence="7 8" key="1">
    <citation type="submission" date="2022-12" db="EMBL/GenBank/DDBJ databases">
        <title>Genomic features and morphological characterization of a novel Knufia sp. strain isolated from spacecraft assembly facility.</title>
        <authorList>
            <person name="Teixeira M."/>
            <person name="Chander A.M."/>
            <person name="Stajich J.E."/>
            <person name="Venkateswaran K."/>
        </authorList>
    </citation>
    <scope>NUCLEOTIDE SEQUENCE [LARGE SCALE GENOMIC DNA]</scope>
    <source>
        <strain evidence="7 8">FJI-L2-BK-P2</strain>
    </source>
</reference>
<gene>
    <name evidence="7" type="ORF">OHC33_000722</name>
</gene>
<evidence type="ECO:0000256" key="2">
    <source>
        <dbReference type="ARBA" id="ARBA00022692"/>
    </source>
</evidence>
<feature type="region of interest" description="Disordered" evidence="5">
    <location>
        <begin position="336"/>
        <end position="355"/>
    </location>
</feature>
<evidence type="ECO:0000313" key="8">
    <source>
        <dbReference type="Proteomes" id="UP001316803"/>
    </source>
</evidence>
<protein>
    <submittedName>
        <fullName evidence="7">Uncharacterized protein</fullName>
    </submittedName>
</protein>